<evidence type="ECO:0000256" key="11">
    <source>
        <dbReference type="PIRSR" id="PIRSR601233-3"/>
    </source>
</evidence>
<feature type="binding site" evidence="11">
    <location>
        <position position="259"/>
    </location>
    <ligand>
        <name>Mn(2+)</name>
        <dbReference type="ChEBI" id="CHEBI:29035"/>
        <label>2</label>
    </ligand>
</feature>
<feature type="binding site" evidence="11">
    <location>
        <position position="65"/>
    </location>
    <ligand>
        <name>Mn(2+)</name>
        <dbReference type="ChEBI" id="CHEBI:29035"/>
        <label>1</label>
    </ligand>
</feature>
<dbReference type="EMBL" id="VXRG01000185">
    <property type="protein sequence ID" value="MXY96094.1"/>
    <property type="molecule type" value="Genomic_DNA"/>
</dbReference>
<evidence type="ECO:0000256" key="3">
    <source>
        <dbReference type="ARBA" id="ARBA00022723"/>
    </source>
</evidence>
<dbReference type="InterPro" id="IPR036025">
    <property type="entry name" value="RtcB-like_sf"/>
</dbReference>
<accession>A0A6B0YYA0</accession>
<keyword evidence="5" id="KW-0692">RNA repair</keyword>
<gene>
    <name evidence="13" type="ORF">F4Y42_21850</name>
</gene>
<feature type="binding site" evidence="10">
    <location>
        <begin position="291"/>
        <end position="294"/>
    </location>
    <ligand>
        <name>GMP</name>
        <dbReference type="ChEBI" id="CHEBI:58115"/>
    </ligand>
</feature>
<feature type="binding site" evidence="10">
    <location>
        <begin position="259"/>
        <end position="260"/>
    </location>
    <ligand>
        <name>GMP</name>
        <dbReference type="ChEBI" id="CHEBI:58115"/>
    </ligand>
</feature>
<dbReference type="AlphaFoldDB" id="A0A6B0YYA0"/>
<evidence type="ECO:0000256" key="12">
    <source>
        <dbReference type="SAM" id="MobiDB-lite"/>
    </source>
</evidence>
<dbReference type="SUPFAM" id="SSF103365">
    <property type="entry name" value="Hypothetical protein PH1602"/>
    <property type="match status" value="1"/>
</dbReference>
<dbReference type="GO" id="GO:0030145">
    <property type="term" value="F:manganese ion binding"/>
    <property type="evidence" value="ECO:0007669"/>
    <property type="project" value="TreeGrafter"/>
</dbReference>
<evidence type="ECO:0000313" key="13">
    <source>
        <dbReference type="EMBL" id="MXY96094.1"/>
    </source>
</evidence>
<dbReference type="InterPro" id="IPR001233">
    <property type="entry name" value="RtcB"/>
</dbReference>
<feature type="active site" description="GMP-histidine intermediate" evidence="9">
    <location>
        <position position="318"/>
    </location>
</feature>
<name>A0A6B0YYA0_9CHLR</name>
<comment type="cofactor">
    <cofactor evidence="11">
        <name>Mn(2+)</name>
        <dbReference type="ChEBI" id="CHEBI:29035"/>
    </cofactor>
    <text evidence="11">Binds 2 manganese ions per subunit.</text>
</comment>
<keyword evidence="7 11" id="KW-0464">Manganese</keyword>
<dbReference type="GO" id="GO:0005525">
    <property type="term" value="F:GTP binding"/>
    <property type="evidence" value="ECO:0007669"/>
    <property type="project" value="UniProtKB-KW"/>
</dbReference>
<evidence type="ECO:0000256" key="2">
    <source>
        <dbReference type="ARBA" id="ARBA00022598"/>
    </source>
</evidence>
<evidence type="ECO:0000256" key="4">
    <source>
        <dbReference type="ARBA" id="ARBA00022741"/>
    </source>
</evidence>
<sequence>MTVEFIQGVPVWGDPLDNAVSQIVNCAGEADAVALMADHHLGYSVPIGGVVAYRDKLNPAGVGYDIACGNKAIRLDIPSGEVRANIDGIMDDVWRTISFGIGRKNKERVDHRLFDDDPAWDLPVAYSLKKLAAEQLGTVGSGNHYVDIFEDEKDRIWVGVHFGSRGLGHRLATHYMKAADRERGGRQEPVKVSGKRSRRRRSALESVPSLLNVESNLGQEYLACMLLAGRYAYAGRDWVANRVARLLGAEIVEEIHNHHNFTWQEVHNGDTFWVTRKGATPAFPGQKGFVGGSMGDISVILEGVEGKESRMALYSTVHGAGRLMSRTQAAGRFRWKKGRKVQVKEGQIRRKQMLDSVRRIGATLRGAGTDEAPQAYKRLPEVLDHHSNTIKILHTLRPLGVAMAGEDEYDPYRD</sequence>
<reference evidence="13" key="1">
    <citation type="submission" date="2019-09" db="EMBL/GenBank/DDBJ databases">
        <title>Characterisation of the sponge microbiome using genome-centric metagenomics.</title>
        <authorList>
            <person name="Engelberts J.P."/>
            <person name="Robbins S.J."/>
            <person name="De Goeij J.M."/>
            <person name="Aranda M."/>
            <person name="Bell S.C."/>
            <person name="Webster N.S."/>
        </authorList>
    </citation>
    <scope>NUCLEOTIDE SEQUENCE</scope>
    <source>
        <strain evidence="13">SB0664_bin_27</strain>
    </source>
</reference>
<proteinExistence type="predicted"/>
<keyword evidence="2" id="KW-0436">Ligase</keyword>
<keyword evidence="3 11" id="KW-0479">Metal-binding</keyword>
<dbReference type="GO" id="GO:0003909">
    <property type="term" value="F:DNA ligase activity"/>
    <property type="evidence" value="ECO:0007669"/>
    <property type="project" value="TreeGrafter"/>
</dbReference>
<feature type="binding site" evidence="11">
    <location>
        <position position="144"/>
    </location>
    <ligand>
        <name>Mn(2+)</name>
        <dbReference type="ChEBI" id="CHEBI:29035"/>
        <label>1</label>
    </ligand>
</feature>
<feature type="compositionally biased region" description="Basic and acidic residues" evidence="12">
    <location>
        <begin position="179"/>
        <end position="189"/>
    </location>
</feature>
<dbReference type="GO" id="GO:0006281">
    <property type="term" value="P:DNA repair"/>
    <property type="evidence" value="ECO:0007669"/>
    <property type="project" value="TreeGrafter"/>
</dbReference>
<evidence type="ECO:0000256" key="7">
    <source>
        <dbReference type="ARBA" id="ARBA00023211"/>
    </source>
</evidence>
<organism evidence="13">
    <name type="scientific">Caldilineaceae bacterium SB0664_bin_27</name>
    <dbReference type="NCBI Taxonomy" id="2605260"/>
    <lineage>
        <taxon>Bacteria</taxon>
        <taxon>Bacillati</taxon>
        <taxon>Chloroflexota</taxon>
        <taxon>Caldilineae</taxon>
        <taxon>Caldilineales</taxon>
        <taxon>Caldilineaceae</taxon>
    </lineage>
</organism>
<evidence type="ECO:0000256" key="9">
    <source>
        <dbReference type="PIRSR" id="PIRSR601233-1"/>
    </source>
</evidence>
<feature type="binding site" evidence="11">
    <location>
        <position position="161"/>
    </location>
    <ligand>
        <name>Mn(2+)</name>
        <dbReference type="ChEBI" id="CHEBI:29035"/>
        <label>2</label>
    </ligand>
</feature>
<dbReference type="Pfam" id="PF01139">
    <property type="entry name" value="RtcB"/>
    <property type="match status" value="2"/>
</dbReference>
<evidence type="ECO:0000256" key="5">
    <source>
        <dbReference type="ARBA" id="ARBA00022800"/>
    </source>
</evidence>
<dbReference type="Gene3D" id="3.90.1860.10">
    <property type="entry name" value="tRNA-splicing ligase RtcB"/>
    <property type="match status" value="1"/>
</dbReference>
<evidence type="ECO:0000256" key="6">
    <source>
        <dbReference type="ARBA" id="ARBA00023134"/>
    </source>
</evidence>
<comment type="caution">
    <text evidence="13">The sequence shown here is derived from an EMBL/GenBank/DDBJ whole genome shotgun (WGS) entry which is preliminary data.</text>
</comment>
<dbReference type="EC" id="6.5.1.8" evidence="1"/>
<comment type="catalytic activity">
    <reaction evidence="8">
        <text>a 3'-end 3'-phospho-ribonucleotide-RNA + a 5'-end dephospho-ribonucleoside-RNA + GTP = a ribonucleotidyl-ribonucleotide-RNA + GMP + diphosphate</text>
        <dbReference type="Rhea" id="RHEA:68076"/>
        <dbReference type="Rhea" id="RHEA-COMP:10463"/>
        <dbReference type="Rhea" id="RHEA-COMP:13936"/>
        <dbReference type="Rhea" id="RHEA-COMP:17355"/>
        <dbReference type="ChEBI" id="CHEBI:33019"/>
        <dbReference type="ChEBI" id="CHEBI:37565"/>
        <dbReference type="ChEBI" id="CHEBI:58115"/>
        <dbReference type="ChEBI" id="CHEBI:83062"/>
        <dbReference type="ChEBI" id="CHEBI:138284"/>
        <dbReference type="ChEBI" id="CHEBI:173118"/>
        <dbReference type="EC" id="6.5.1.8"/>
    </reaction>
</comment>
<evidence type="ECO:0000256" key="10">
    <source>
        <dbReference type="PIRSR" id="PIRSR601233-2"/>
    </source>
</evidence>
<keyword evidence="6 10" id="KW-0342">GTP-binding</keyword>
<feature type="region of interest" description="Disordered" evidence="12">
    <location>
        <begin position="179"/>
        <end position="201"/>
    </location>
</feature>
<feature type="binding site" evidence="10">
    <location>
        <position position="298"/>
    </location>
    <ligand>
        <name>GMP</name>
        <dbReference type="ChEBI" id="CHEBI:58115"/>
    </ligand>
</feature>
<evidence type="ECO:0000256" key="1">
    <source>
        <dbReference type="ARBA" id="ARBA00012726"/>
    </source>
</evidence>
<dbReference type="GO" id="GO:0170057">
    <property type="term" value="F:RNA ligase (GTP) activity"/>
    <property type="evidence" value="ECO:0007669"/>
    <property type="project" value="UniProtKB-EC"/>
</dbReference>
<dbReference type="GO" id="GO:0042245">
    <property type="term" value="P:RNA repair"/>
    <property type="evidence" value="ECO:0007669"/>
    <property type="project" value="UniProtKB-KW"/>
</dbReference>
<dbReference type="PANTHER" id="PTHR43749:SF2">
    <property type="entry name" value="RNA-SPLICING LIGASE RTCB"/>
    <property type="match status" value="1"/>
</dbReference>
<feature type="binding site" evidence="10">
    <location>
        <begin position="318"/>
        <end position="321"/>
    </location>
    <ligand>
        <name>GMP</name>
        <dbReference type="ChEBI" id="CHEBI:58115"/>
    </ligand>
</feature>
<protein>
    <recommendedName>
        <fullName evidence="1">3'-phosphate/5'-hydroxy nucleic acid ligase</fullName>
        <ecNumber evidence="1">6.5.1.8</ecNumber>
    </recommendedName>
</protein>
<dbReference type="GO" id="GO:0006396">
    <property type="term" value="P:RNA processing"/>
    <property type="evidence" value="ECO:0007669"/>
    <property type="project" value="InterPro"/>
</dbReference>
<evidence type="ECO:0000256" key="8">
    <source>
        <dbReference type="ARBA" id="ARBA00047746"/>
    </source>
</evidence>
<dbReference type="InterPro" id="IPR052915">
    <property type="entry name" value="RtcB-like"/>
</dbReference>
<dbReference type="PANTHER" id="PTHR43749">
    <property type="entry name" value="RNA-SPLICING LIGASE RTCB"/>
    <property type="match status" value="1"/>
</dbReference>
<keyword evidence="4 10" id="KW-0547">Nucleotide-binding</keyword>